<accession>A0A811K1V9</accession>
<evidence type="ECO:0008006" key="5">
    <source>
        <dbReference type="Google" id="ProtNLM"/>
    </source>
</evidence>
<feature type="compositionally biased region" description="Polar residues" evidence="1">
    <location>
        <begin position="490"/>
        <end position="503"/>
    </location>
</feature>
<feature type="region of interest" description="Disordered" evidence="1">
    <location>
        <begin position="588"/>
        <end position="640"/>
    </location>
</feature>
<dbReference type="EMBL" id="CAJFCW020000002">
    <property type="protein sequence ID" value="CAG9088991.1"/>
    <property type="molecule type" value="Genomic_DNA"/>
</dbReference>
<evidence type="ECO:0000256" key="1">
    <source>
        <dbReference type="SAM" id="MobiDB-lite"/>
    </source>
</evidence>
<feature type="region of interest" description="Disordered" evidence="1">
    <location>
        <begin position="840"/>
        <end position="864"/>
    </location>
</feature>
<feature type="region of interest" description="Disordered" evidence="1">
    <location>
        <begin position="428"/>
        <end position="465"/>
    </location>
</feature>
<evidence type="ECO:0000313" key="3">
    <source>
        <dbReference type="EMBL" id="CAD5209310.1"/>
    </source>
</evidence>
<dbReference type="OrthoDB" id="5828686at2759"/>
<feature type="chain" id="PRO_5035594573" description="MAM domain-containing protein" evidence="2">
    <location>
        <begin position="29"/>
        <end position="1149"/>
    </location>
</feature>
<evidence type="ECO:0000256" key="2">
    <source>
        <dbReference type="SAM" id="SignalP"/>
    </source>
</evidence>
<feature type="region of interest" description="Disordered" evidence="1">
    <location>
        <begin position="227"/>
        <end position="262"/>
    </location>
</feature>
<dbReference type="Proteomes" id="UP000614601">
    <property type="component" value="Unassembled WGS sequence"/>
</dbReference>
<feature type="signal peptide" evidence="2">
    <location>
        <begin position="1"/>
        <end position="28"/>
    </location>
</feature>
<name>A0A811K1V9_9BILA</name>
<sequence>MIINYRLSTHSFTLIFLNLYFLCHIVYCNENCLSLSSDCCWHENNSSRSWKYHDHIDPTYYRRTFRLGTLRAPPARGYYSSVLSEPYELSALESCDYCSGTGVVTVSIRHWASPVSLFQLCWRQQADNRSVSQCKELDSNKHGLVETQAIRVIQGYPVNIVIVLRSRSVHLPPTGLIDFLNVQTEPCDTNLKLPKKEVKPRFYDESNDDPSIKRQRKIGRTAIQLPTESDKAVKNGVTKPPPLPAARFKSQGQFKSDPKYEQAKDDGIYEELLSKKRSYYDKLLEKQLLRKDFKTHQLAAPRVDIQSKNGSRPVGNNRVPPGRRILTTGWSKRKNDDSSGRDGTSGTNSGANGPTDTVGTNSATRNGVNGGVAIKSNGNDQNGAIGTVGTTTERNIEESRAKTTNNIPDPLSEMFGKDFAEFLEPTFNSSKYEKEEEFEDQDSLKSTKQRQQVENGPKVAASPISTTSATLLKSQNSEYSSNLGVFGQNEVTRPKSNLGQSGQLGHKGIENGIASKFGQDNQNEKRADHFSTTTQSLARADGGSAESRFSSQTEVSRGRNLGLEDSQDSRDTSLVGFGTKKNVLSTVNGKNSQLSQDTSTIFNEPRQPGLSTKPKDIDAERQPSPRLFQSTQKSSLVDSDEPTVTVFSPASHAFTTENPVALAKLKIHHLNEELTRDLANKLPNPLRVVPVDMNKHAMAHHHHVADVIPPHIHPAHSVPIVGAGARGTDDGAHGTGGTHGTNNAQNKGGTISTSSIQAKGGTHGTVDETGTDGTFGTLQNNAQRTQNLILEHKFKNHVDSTIGTHLVPRPQDGIIASNILTITTTSPLVHHTTTLRSENRFGTHGTQTHPHGTQTHPEAKFGPNSFQRITTTTYSPWWEATHEQDRMVLKTTTVPNFLIPNKFVVPVGPDANNAPQNLKNTVNLQNNDQKAPTVPKIDQDVPLVPQISESASRAPLAVISSTEPSWSHFKVPDAMVSKTDASGTLGTNDNDKECDFSGGCLFENGFCGFRNMNPTVFRKVNVAQSNFIETRVNPGQVASIESPTNATSRFFVVFDYLEWTEGERFMGCCQFKTNDKIQLRCPFESERRQGEVIWRGGTMECVEETEKIIFICENLGNKNGICALDNVRLHPISDPSFTEPCQREALNML</sequence>
<feature type="region of interest" description="Disordered" evidence="1">
    <location>
        <begin position="490"/>
        <end position="574"/>
    </location>
</feature>
<feature type="compositionally biased region" description="Basic and acidic residues" evidence="1">
    <location>
        <begin position="613"/>
        <end position="623"/>
    </location>
</feature>
<proteinExistence type="predicted"/>
<feature type="region of interest" description="Disordered" evidence="1">
    <location>
        <begin position="300"/>
        <end position="410"/>
    </location>
</feature>
<feature type="compositionally biased region" description="Polar residues" evidence="1">
    <location>
        <begin position="376"/>
        <end position="393"/>
    </location>
</feature>
<comment type="caution">
    <text evidence="3">The sequence shown here is derived from an EMBL/GenBank/DDBJ whole genome shotgun (WGS) entry which is preliminary data.</text>
</comment>
<reference evidence="3" key="1">
    <citation type="submission" date="2020-09" db="EMBL/GenBank/DDBJ databases">
        <authorList>
            <person name="Kikuchi T."/>
        </authorList>
    </citation>
    <scope>NUCLEOTIDE SEQUENCE</scope>
    <source>
        <strain evidence="3">SH1</strain>
    </source>
</reference>
<keyword evidence="2" id="KW-0732">Signal</keyword>
<protein>
    <recommendedName>
        <fullName evidence="5">MAM domain-containing protein</fullName>
    </recommendedName>
</protein>
<feature type="compositionally biased region" description="Polar residues" evidence="1">
    <location>
        <begin position="444"/>
        <end position="454"/>
    </location>
</feature>
<keyword evidence="4" id="KW-1185">Reference proteome</keyword>
<feature type="compositionally biased region" description="Polar residues" evidence="1">
    <location>
        <begin position="627"/>
        <end position="637"/>
    </location>
</feature>
<evidence type="ECO:0000313" key="4">
    <source>
        <dbReference type="Proteomes" id="UP000614601"/>
    </source>
</evidence>
<dbReference type="Proteomes" id="UP000783686">
    <property type="component" value="Unassembled WGS sequence"/>
</dbReference>
<gene>
    <name evidence="3" type="ORF">BOKJ2_LOCUS2616</name>
</gene>
<dbReference type="EMBL" id="CAJFDH010000002">
    <property type="protein sequence ID" value="CAD5209310.1"/>
    <property type="molecule type" value="Genomic_DNA"/>
</dbReference>
<feature type="compositionally biased region" description="Polar residues" evidence="1">
    <location>
        <begin position="588"/>
        <end position="602"/>
    </location>
</feature>
<dbReference type="AlphaFoldDB" id="A0A811K1V9"/>
<feature type="compositionally biased region" description="Low complexity" evidence="1">
    <location>
        <begin position="842"/>
        <end position="856"/>
    </location>
</feature>
<feature type="compositionally biased region" description="Polar residues" evidence="1">
    <location>
        <begin position="341"/>
        <end position="367"/>
    </location>
</feature>
<organism evidence="3 4">
    <name type="scientific">Bursaphelenchus okinawaensis</name>
    <dbReference type="NCBI Taxonomy" id="465554"/>
    <lineage>
        <taxon>Eukaryota</taxon>
        <taxon>Metazoa</taxon>
        <taxon>Ecdysozoa</taxon>
        <taxon>Nematoda</taxon>
        <taxon>Chromadorea</taxon>
        <taxon>Rhabditida</taxon>
        <taxon>Tylenchina</taxon>
        <taxon>Tylenchomorpha</taxon>
        <taxon>Aphelenchoidea</taxon>
        <taxon>Aphelenchoididae</taxon>
        <taxon>Bursaphelenchus</taxon>
    </lineage>
</organism>
<feature type="region of interest" description="Disordered" evidence="1">
    <location>
        <begin position="729"/>
        <end position="751"/>
    </location>
</feature>